<dbReference type="GO" id="GO:0003735">
    <property type="term" value="F:structural constituent of ribosome"/>
    <property type="evidence" value="ECO:0007669"/>
    <property type="project" value="InterPro"/>
</dbReference>
<evidence type="ECO:0000313" key="8">
    <source>
        <dbReference type="VGNC" id="VGNC:106903"/>
    </source>
</evidence>
<dbReference type="GeneTree" id="ENSGT00390000000153"/>
<dbReference type="GO" id="GO:0022627">
    <property type="term" value="C:cytosolic small ribosomal subunit"/>
    <property type="evidence" value="ECO:0007669"/>
    <property type="project" value="UniProtKB-ARBA"/>
</dbReference>
<keyword evidence="3" id="KW-0687">Ribonucleoprotein</keyword>
<feature type="region of interest" description="Disordered" evidence="5">
    <location>
        <begin position="94"/>
        <end position="114"/>
    </location>
</feature>
<dbReference type="PANTHER" id="PTHR10496">
    <property type="entry name" value="40S RIBOSOMAL PROTEIN S24"/>
    <property type="match status" value="1"/>
</dbReference>
<dbReference type="VEuPathDB" id="HostDB:ENSBTAG00000013264"/>
<name>A0A3Q1NMC5_BOVIN</name>
<accession>A0A3Q1NMC5</accession>
<dbReference type="VGNC" id="VGNC:106903">
    <property type="gene designation" value="RPS24"/>
</dbReference>
<reference evidence="6" key="3">
    <citation type="submission" date="2025-09" db="UniProtKB">
        <authorList>
            <consortium name="Ensembl"/>
        </authorList>
    </citation>
    <scope>IDENTIFICATION</scope>
    <source>
        <strain evidence="6">Hereford</strain>
    </source>
</reference>
<dbReference type="Gene3D" id="3.30.70.3370">
    <property type="match status" value="1"/>
</dbReference>
<organism evidence="6 7">
    <name type="scientific">Bos taurus</name>
    <name type="common">Bovine</name>
    <dbReference type="NCBI Taxonomy" id="9913"/>
    <lineage>
        <taxon>Eukaryota</taxon>
        <taxon>Metazoa</taxon>
        <taxon>Chordata</taxon>
        <taxon>Craniata</taxon>
        <taxon>Vertebrata</taxon>
        <taxon>Euteleostomi</taxon>
        <taxon>Mammalia</taxon>
        <taxon>Eutheria</taxon>
        <taxon>Laurasiatheria</taxon>
        <taxon>Artiodactyla</taxon>
        <taxon>Ruminantia</taxon>
        <taxon>Pecora</taxon>
        <taxon>Bovidae</taxon>
        <taxon>Bovinae</taxon>
        <taxon>Bos</taxon>
    </lineage>
</organism>
<dbReference type="GO" id="GO:0006412">
    <property type="term" value="P:translation"/>
    <property type="evidence" value="ECO:0007669"/>
    <property type="project" value="InterPro"/>
</dbReference>
<keyword evidence="2" id="KW-0689">Ribosomal protein</keyword>
<feature type="compositionally biased region" description="Basic residues" evidence="5">
    <location>
        <begin position="101"/>
        <end position="114"/>
    </location>
</feature>
<dbReference type="InterPro" id="IPR001976">
    <property type="entry name" value="Ribosomal_eS24"/>
</dbReference>
<dbReference type="PROSITE" id="PS00529">
    <property type="entry name" value="RIBOSOMAL_S24E"/>
    <property type="match status" value="1"/>
</dbReference>
<reference evidence="6" key="1">
    <citation type="submission" date="2018-03" db="EMBL/GenBank/DDBJ databases">
        <title>ARS-UCD1.2.</title>
        <authorList>
            <person name="Rosen B.D."/>
            <person name="Bickhart D.M."/>
            <person name="Koren S."/>
            <person name="Schnabel R.D."/>
            <person name="Hall R."/>
            <person name="Zimin A."/>
            <person name="Dreischer C."/>
            <person name="Schultheiss S."/>
            <person name="Schroeder S.G."/>
            <person name="Elsik C.G."/>
            <person name="Couldrey C."/>
            <person name="Liu G.E."/>
            <person name="Van Tassell C.P."/>
            <person name="Phillippy A.M."/>
            <person name="Smith T.P.L."/>
            <person name="Medrano J.F."/>
        </authorList>
    </citation>
    <scope>NUCLEOTIDE SEQUENCE [LARGE SCALE GENOMIC DNA]</scope>
    <source>
        <strain evidence="6">Hereford</strain>
    </source>
</reference>
<protein>
    <recommendedName>
        <fullName evidence="4">40S ribosomal protein S24</fullName>
    </recommendedName>
</protein>
<dbReference type="InterPro" id="IPR012678">
    <property type="entry name" value="Ribosomal_uL23/eL15/eS24_sf"/>
</dbReference>
<evidence type="ECO:0000256" key="1">
    <source>
        <dbReference type="ARBA" id="ARBA00009680"/>
    </source>
</evidence>
<proteinExistence type="inferred from homology"/>
<dbReference type="Bgee" id="ENSBTAG00000013264">
    <property type="expression patterns" value="Expressed in isthmus of fallopian tube and 103 other cell types or tissues"/>
</dbReference>
<comment type="similarity">
    <text evidence="1 4">Belongs to the eukaryotic ribosomal protein eS24 family.</text>
</comment>
<evidence type="ECO:0000256" key="5">
    <source>
        <dbReference type="SAM" id="MobiDB-lite"/>
    </source>
</evidence>
<dbReference type="SUPFAM" id="SSF54189">
    <property type="entry name" value="Ribosomal proteins S24e, L23 and L15e"/>
    <property type="match status" value="1"/>
</dbReference>
<evidence type="ECO:0000313" key="6">
    <source>
        <dbReference type="Ensembl" id="ENSBTAP00000073735.2"/>
    </source>
</evidence>
<dbReference type="InterPro" id="IPR018098">
    <property type="entry name" value="Ribosomal_eS24_CS"/>
</dbReference>
<dbReference type="InterPro" id="IPR053709">
    <property type="entry name" value="eRP_eS24_sf"/>
</dbReference>
<dbReference type="FunFam" id="3.30.70.3370:FF:000001">
    <property type="entry name" value="40S ribosomal protein S24"/>
    <property type="match status" value="1"/>
</dbReference>
<keyword evidence="7" id="KW-1185">Reference proteome</keyword>
<gene>
    <name evidence="6 8" type="primary">RPS24</name>
</gene>
<dbReference type="Ensembl" id="ENSBTAT00000079785.2">
    <property type="protein sequence ID" value="ENSBTAP00000073735.2"/>
    <property type="gene ID" value="ENSBTAG00000013264.7"/>
</dbReference>
<sequence>MNDTVTIRTRKFMTNRLLQRKQMVIDVLHPGKATVPKTEIREKLAKMYKTTPDVIFVFGFRTHFGGGKTTGFGMIYDSLDYAKKNEPKHRLARHGLYEKKKTSRKQRKERKNRMKKVRGTAKANVGAGKKKVTCFEKPLSWRLDNRRSKDSAVTVSVVIVQIFHERENKLRPFTCLAVWSIFEVSWECCKLVCYLTELNSPRSHVALSIQ</sequence>
<evidence type="ECO:0000256" key="3">
    <source>
        <dbReference type="ARBA" id="ARBA00023274"/>
    </source>
</evidence>
<reference evidence="6" key="2">
    <citation type="submission" date="2025-08" db="UniProtKB">
        <authorList>
            <consortium name="Ensembl"/>
        </authorList>
    </citation>
    <scope>IDENTIFICATION</scope>
    <source>
        <strain evidence="6">Hereford</strain>
    </source>
</reference>
<dbReference type="AlphaFoldDB" id="A0A3Q1NMC5"/>
<dbReference type="HAMAP" id="MF_00545">
    <property type="entry name" value="Ribosomal_eS24"/>
    <property type="match status" value="1"/>
</dbReference>
<evidence type="ECO:0000256" key="2">
    <source>
        <dbReference type="ARBA" id="ARBA00022980"/>
    </source>
</evidence>
<dbReference type="Proteomes" id="UP000009136">
    <property type="component" value="Chromosome 28"/>
</dbReference>
<evidence type="ECO:0000313" key="7">
    <source>
        <dbReference type="Proteomes" id="UP000009136"/>
    </source>
</evidence>
<evidence type="ECO:0000256" key="4">
    <source>
        <dbReference type="RuleBase" id="RU004383"/>
    </source>
</evidence>
<dbReference type="Pfam" id="PF01282">
    <property type="entry name" value="Ribosomal_S24e"/>
    <property type="match status" value="1"/>
</dbReference>